<dbReference type="InterPro" id="IPR050742">
    <property type="entry name" value="Helicase_Restrict-Modif_Enz"/>
</dbReference>
<feature type="domain" description="Helicase C-terminal" evidence="2">
    <location>
        <begin position="228"/>
        <end position="381"/>
    </location>
</feature>
<dbReference type="PANTHER" id="PTHR47396">
    <property type="entry name" value="TYPE I RESTRICTION ENZYME ECOKI R PROTEIN"/>
    <property type="match status" value="1"/>
</dbReference>
<gene>
    <name evidence="3" type="ORF">PTRA_a2152</name>
</gene>
<evidence type="ECO:0000259" key="2">
    <source>
        <dbReference type="PROSITE" id="PS51194"/>
    </source>
</evidence>
<dbReference type="KEGG" id="ptn:PTRA_a2152"/>
<dbReference type="InterPro" id="IPR014001">
    <property type="entry name" value="Helicase_ATP-bd"/>
</dbReference>
<dbReference type="SMART" id="SM00487">
    <property type="entry name" value="DEXDc"/>
    <property type="match status" value="1"/>
</dbReference>
<dbReference type="Gene3D" id="3.40.50.300">
    <property type="entry name" value="P-loop containing nucleotide triphosphate hydrolases"/>
    <property type="match status" value="2"/>
</dbReference>
<dbReference type="SMART" id="SM00490">
    <property type="entry name" value="HELICc"/>
    <property type="match status" value="1"/>
</dbReference>
<dbReference type="GO" id="GO:0016787">
    <property type="term" value="F:hydrolase activity"/>
    <property type="evidence" value="ECO:0007669"/>
    <property type="project" value="InterPro"/>
</dbReference>
<dbReference type="Pfam" id="PF00271">
    <property type="entry name" value="Helicase_C"/>
    <property type="match status" value="1"/>
</dbReference>
<dbReference type="AlphaFoldDB" id="A0A0U2VII8"/>
<sequence length="443" mass="49874">MELRPYQQEAILALKNFYVNSNEKNGLCILPTASGKTIIFAELIKQLITDIPKLRVLILAHTQEIVQQNEEKLRAIWPDLDVGIYCSGLRRKEIKQVTSASRDSIIKEIGENPDWDLVIVDEAHLIPPEQSARYQYILDTIAMHGNEPKIIGFTATPFRMYSGEIYGESKDKLFKTLIYKKRIDELVNSGYLCQLRAVVTDPKAVADISAVRKGKNDFIQKDLDEATAVDSIVESIVADWLNKTSANLPTVFYASSVNQGVLFSQCLTEYGFDFPLITAQTPKTQRTDYLQQFEQGQLNGLINIATLTTGWDAPRLACIVNARPTASTSLFLQILGRGLRLHPSKGETLLLDYGQNLERFGVIERVKPELEDRKHHDEQALATSCDVCDTVVSVYELECPFCTETLREDNISTCYECNAGNDMYAQFCEVCGEEIEENMGVFN</sequence>
<dbReference type="PROSITE" id="PS51194">
    <property type="entry name" value="HELICASE_CTER"/>
    <property type="match status" value="1"/>
</dbReference>
<dbReference type="PATRIC" id="fig|1315283.4.peg.1861"/>
<accession>A0A0U2VII8</accession>
<protein>
    <recommendedName>
        <fullName evidence="5">ATP-dependent helicase IRC3</fullName>
    </recommendedName>
</protein>
<evidence type="ECO:0008006" key="5">
    <source>
        <dbReference type="Google" id="ProtNLM"/>
    </source>
</evidence>
<feature type="domain" description="Helicase ATP-binding" evidence="1">
    <location>
        <begin position="17"/>
        <end position="157"/>
    </location>
</feature>
<evidence type="ECO:0000313" key="4">
    <source>
        <dbReference type="Proteomes" id="UP000065261"/>
    </source>
</evidence>
<dbReference type="InterPro" id="IPR001650">
    <property type="entry name" value="Helicase_C-like"/>
</dbReference>
<evidence type="ECO:0000313" key="3">
    <source>
        <dbReference type="EMBL" id="ALS33269.1"/>
    </source>
</evidence>
<organism evidence="3">
    <name type="scientific">Pseudoalteromonas translucida KMM 520</name>
    <dbReference type="NCBI Taxonomy" id="1315283"/>
    <lineage>
        <taxon>Bacteria</taxon>
        <taxon>Pseudomonadati</taxon>
        <taxon>Pseudomonadota</taxon>
        <taxon>Gammaproteobacteria</taxon>
        <taxon>Alteromonadales</taxon>
        <taxon>Pseudoalteromonadaceae</taxon>
        <taxon>Pseudoalteromonas</taxon>
    </lineage>
</organism>
<reference evidence="3 4" key="1">
    <citation type="submission" date="2015-03" db="EMBL/GenBank/DDBJ databases">
        <authorList>
            <person name="Murphy D."/>
        </authorList>
    </citation>
    <scope>NUCLEOTIDE SEQUENCE [LARGE SCALE GENOMIC DNA]</scope>
    <source>
        <strain evidence="3 4">KMM 520</strain>
    </source>
</reference>
<evidence type="ECO:0000259" key="1">
    <source>
        <dbReference type="PROSITE" id="PS51192"/>
    </source>
</evidence>
<dbReference type="GO" id="GO:0005829">
    <property type="term" value="C:cytosol"/>
    <property type="evidence" value="ECO:0007669"/>
    <property type="project" value="TreeGrafter"/>
</dbReference>
<dbReference type="GO" id="GO:0003677">
    <property type="term" value="F:DNA binding"/>
    <property type="evidence" value="ECO:0007669"/>
    <property type="project" value="InterPro"/>
</dbReference>
<dbReference type="OrthoDB" id="9804086at2"/>
<dbReference type="Proteomes" id="UP000065261">
    <property type="component" value="Chromosome I"/>
</dbReference>
<dbReference type="RefSeq" id="WP_058373555.1">
    <property type="nucleotide sequence ID" value="NZ_CP011034.1"/>
</dbReference>
<proteinExistence type="predicted"/>
<dbReference type="EMBL" id="CP011034">
    <property type="protein sequence ID" value="ALS33269.1"/>
    <property type="molecule type" value="Genomic_DNA"/>
</dbReference>
<name>A0A0U2VII8_9GAMM</name>
<dbReference type="SUPFAM" id="SSF52540">
    <property type="entry name" value="P-loop containing nucleoside triphosphate hydrolases"/>
    <property type="match status" value="1"/>
</dbReference>
<dbReference type="PROSITE" id="PS51192">
    <property type="entry name" value="HELICASE_ATP_BIND_1"/>
    <property type="match status" value="1"/>
</dbReference>
<dbReference type="PANTHER" id="PTHR47396:SF1">
    <property type="entry name" value="ATP-DEPENDENT HELICASE IRC3-RELATED"/>
    <property type="match status" value="1"/>
</dbReference>
<dbReference type="Pfam" id="PF04851">
    <property type="entry name" value="ResIII"/>
    <property type="match status" value="1"/>
</dbReference>
<dbReference type="GO" id="GO:0005524">
    <property type="term" value="F:ATP binding"/>
    <property type="evidence" value="ECO:0007669"/>
    <property type="project" value="InterPro"/>
</dbReference>
<dbReference type="InterPro" id="IPR027417">
    <property type="entry name" value="P-loop_NTPase"/>
</dbReference>
<dbReference type="InterPro" id="IPR006935">
    <property type="entry name" value="Helicase/UvrB_N"/>
</dbReference>